<keyword evidence="6" id="KW-1185">Reference proteome</keyword>
<evidence type="ECO:0000259" key="4">
    <source>
        <dbReference type="Pfam" id="PF12051"/>
    </source>
</evidence>
<evidence type="ECO:0000256" key="1">
    <source>
        <dbReference type="SAM" id="Coils"/>
    </source>
</evidence>
<feature type="compositionally biased region" description="Low complexity" evidence="2">
    <location>
        <begin position="1"/>
        <end position="11"/>
    </location>
</feature>
<feature type="transmembrane region" description="Helical" evidence="3">
    <location>
        <begin position="344"/>
        <end position="364"/>
    </location>
</feature>
<feature type="coiled-coil region" evidence="1">
    <location>
        <begin position="449"/>
        <end position="476"/>
    </location>
</feature>
<feature type="transmembrane region" description="Helical" evidence="3">
    <location>
        <begin position="371"/>
        <end position="390"/>
    </location>
</feature>
<organism evidence="5 6">
    <name type="scientific">Wickerhamomyces pijperi</name>
    <name type="common">Yeast</name>
    <name type="synonym">Pichia pijperi</name>
    <dbReference type="NCBI Taxonomy" id="599730"/>
    <lineage>
        <taxon>Eukaryota</taxon>
        <taxon>Fungi</taxon>
        <taxon>Dikarya</taxon>
        <taxon>Ascomycota</taxon>
        <taxon>Saccharomycotina</taxon>
        <taxon>Saccharomycetes</taxon>
        <taxon>Phaffomycetales</taxon>
        <taxon>Wickerhamomycetaceae</taxon>
        <taxon>Wickerhamomyces</taxon>
    </lineage>
</organism>
<keyword evidence="3" id="KW-1133">Transmembrane helix</keyword>
<gene>
    <name evidence="5" type="ORF">WICPIJ_009395</name>
</gene>
<proteinExistence type="predicted"/>
<protein>
    <recommendedName>
        <fullName evidence="4">DUF3533 domain-containing protein</fullName>
    </recommendedName>
</protein>
<evidence type="ECO:0000256" key="3">
    <source>
        <dbReference type="SAM" id="Phobius"/>
    </source>
</evidence>
<feature type="transmembrane region" description="Helical" evidence="3">
    <location>
        <begin position="425"/>
        <end position="444"/>
    </location>
</feature>
<keyword evidence="3" id="KW-0812">Transmembrane</keyword>
<feature type="domain" description="DUF3533" evidence="4">
    <location>
        <begin position="57"/>
        <end position="437"/>
    </location>
</feature>
<feature type="transmembrane region" description="Helical" evidence="3">
    <location>
        <begin position="52"/>
        <end position="71"/>
    </location>
</feature>
<dbReference type="Proteomes" id="UP000774326">
    <property type="component" value="Unassembled WGS sequence"/>
</dbReference>
<feature type="transmembrane region" description="Helical" evidence="3">
    <location>
        <begin position="303"/>
        <end position="324"/>
    </location>
</feature>
<dbReference type="Pfam" id="PF12051">
    <property type="entry name" value="DUF3533"/>
    <property type="match status" value="1"/>
</dbReference>
<name>A0A9P8PNU6_WICPI</name>
<evidence type="ECO:0000313" key="6">
    <source>
        <dbReference type="Proteomes" id="UP000774326"/>
    </source>
</evidence>
<sequence>MSTGESALKAKSSSEEMSHEDKEAQQPQGPPPKVSITHPRIRKIFPNFITQFAKAQLFLACLIIGSFSIYWGSLYNRVGHLKGLNMLVVNQDYQTGGIGETVLSIIESDTIAERGTWHILRNDSEIEQFFKIDSVQNHNISDLILTEVHHRKYWSSTYIKPNATLDQIDFYEGSSDSEGIAVQFIYETGRDIISMTPYVVSTLQMIQEIFNDAFTSEIAPSLFGNLTDTAKLQLVNSGRSTVLPSFNFLDYRPYNNSVLLAPLQVGLIYLILVSFFLFNFLVDVHKIFIPHLKPLHYILQRLFFNHLGYLFCAALITTVSSIYHVDFSVTFGKAGWVVAWLTNYLTLAAVGGANENMAMLIFAYDPKFLSCWLVSFVILNVSPSFSPMALTNHFYRYGYMMPIHHANELFKVIFLNIWKGDMGRSYGVLVAWVVLNILLMPFILKHVGQRMMKAQMEQKRIALEQARAQIEAEQKM</sequence>
<dbReference type="OrthoDB" id="2140105at2759"/>
<keyword evidence="3" id="KW-0472">Membrane</keyword>
<feature type="region of interest" description="Disordered" evidence="2">
    <location>
        <begin position="1"/>
        <end position="36"/>
    </location>
</feature>
<evidence type="ECO:0000313" key="5">
    <source>
        <dbReference type="EMBL" id="KAH3674950.1"/>
    </source>
</evidence>
<dbReference type="EMBL" id="JAEUBG010005439">
    <property type="protein sequence ID" value="KAH3674950.1"/>
    <property type="molecule type" value="Genomic_DNA"/>
</dbReference>
<dbReference type="PANTHER" id="PTHR34814:SF1">
    <property type="entry name" value="NITROSOGUANIDINE RESISTANCE PROTEIN SNG1"/>
    <property type="match status" value="1"/>
</dbReference>
<dbReference type="AlphaFoldDB" id="A0A9P8PNU6"/>
<reference evidence="5" key="1">
    <citation type="journal article" date="2021" name="Open Biol.">
        <title>Shared evolutionary footprints suggest mitochondrial oxidative damage underlies multiple complex I losses in fungi.</title>
        <authorList>
            <person name="Schikora-Tamarit M.A."/>
            <person name="Marcet-Houben M."/>
            <person name="Nosek J."/>
            <person name="Gabaldon T."/>
        </authorList>
    </citation>
    <scope>NUCLEOTIDE SEQUENCE</scope>
    <source>
        <strain evidence="5">CBS2887</strain>
    </source>
</reference>
<feature type="compositionally biased region" description="Basic and acidic residues" evidence="2">
    <location>
        <begin position="12"/>
        <end position="24"/>
    </location>
</feature>
<comment type="caution">
    <text evidence="5">The sequence shown here is derived from an EMBL/GenBank/DDBJ whole genome shotgun (WGS) entry which is preliminary data.</text>
</comment>
<feature type="transmembrane region" description="Helical" evidence="3">
    <location>
        <begin position="259"/>
        <end position="282"/>
    </location>
</feature>
<accession>A0A9P8PNU6</accession>
<keyword evidence="1" id="KW-0175">Coiled coil</keyword>
<dbReference type="GO" id="GO:0016020">
    <property type="term" value="C:membrane"/>
    <property type="evidence" value="ECO:0007669"/>
    <property type="project" value="TreeGrafter"/>
</dbReference>
<dbReference type="InterPro" id="IPR022703">
    <property type="entry name" value="DUF3533"/>
</dbReference>
<evidence type="ECO:0000256" key="2">
    <source>
        <dbReference type="SAM" id="MobiDB-lite"/>
    </source>
</evidence>
<dbReference type="PANTHER" id="PTHR34814">
    <property type="entry name" value="NITROSOGUANIDINE RESISTANCE PROTEIN SNG1"/>
    <property type="match status" value="1"/>
</dbReference>
<dbReference type="InterPro" id="IPR053001">
    <property type="entry name" value="MNNG_permease-like"/>
</dbReference>
<reference evidence="5" key="2">
    <citation type="submission" date="2021-01" db="EMBL/GenBank/DDBJ databases">
        <authorList>
            <person name="Schikora-Tamarit M.A."/>
        </authorList>
    </citation>
    <scope>NUCLEOTIDE SEQUENCE</scope>
    <source>
        <strain evidence="5">CBS2887</strain>
    </source>
</reference>